<dbReference type="GO" id="GO:0031419">
    <property type="term" value="F:cobalamin binding"/>
    <property type="evidence" value="ECO:0007669"/>
    <property type="project" value="InterPro"/>
</dbReference>
<evidence type="ECO:0000256" key="5">
    <source>
        <dbReference type="ARBA" id="ARBA00023014"/>
    </source>
</evidence>
<gene>
    <name evidence="8" type="ORF">SAMN02745207_00514</name>
</gene>
<dbReference type="GO" id="GO:0005829">
    <property type="term" value="C:cytosol"/>
    <property type="evidence" value="ECO:0007669"/>
    <property type="project" value="TreeGrafter"/>
</dbReference>
<dbReference type="PANTHER" id="PTHR43409">
    <property type="entry name" value="ANAEROBIC MAGNESIUM-PROTOPORPHYRIN IX MONOMETHYL ESTER CYCLASE-RELATED"/>
    <property type="match status" value="1"/>
</dbReference>
<sequence>MKDLKVLLVGINAKFIHSNIAIRYLEKYTKDLNYQCIIKEFSINDREERILEDLLKEKPDMIGFSCYIWNIDMVKHLAKLVWLISPQTEVFFGGPEVSFDGLRFLRDNNGDIIIEGEGEETYKELIEYKIANINNKNRDNILDGLKKIKGLYYKVGNEVLYSGKRSLMDINKVKFPYTEDDEAMDNKILYYEASRGCPFGCKYCLSATDLNVRFRDIETVKKELDFFSSKGVKLVKFVDRTFNCNVKFAMEIWRFLIELNTNTMFHFEISADLLTPGEVELLSRAPEGRFQFEVGVQTTNVEILENINRKVNTENISEKVKQVKNLKNIKQHLDLIAGLPGEDYNSCRNSFNDIYQMEPEEIQLGFLKIIDGTPMKAEVEKWGMKYSPVPPYEILKTNTMDYWELIKLKRVEHVVDKYYNSKKFENILKYFVGSFTTPFDFYSSLGEFFEEKGYLSRNISNADYYKIFIEFNEEKLGKDSKVLKEIIKFDYLLYNKKRWLPGFLDRLLTNEELKIVKNIVLKEYLNLDKNKLHIEKYSINLEKFIQETLIVKKNCYYLYESEGINETKEITECVQNNL</sequence>
<dbReference type="CDD" id="cd02068">
    <property type="entry name" value="radical_SAM_B12_BD"/>
    <property type="match status" value="1"/>
</dbReference>
<evidence type="ECO:0000313" key="9">
    <source>
        <dbReference type="Proteomes" id="UP000184447"/>
    </source>
</evidence>
<dbReference type="GO" id="GO:0046872">
    <property type="term" value="F:metal ion binding"/>
    <property type="evidence" value="ECO:0007669"/>
    <property type="project" value="UniProtKB-KW"/>
</dbReference>
<evidence type="ECO:0000313" key="8">
    <source>
        <dbReference type="EMBL" id="SHH25275.1"/>
    </source>
</evidence>
<dbReference type="GO" id="GO:0051539">
    <property type="term" value="F:4 iron, 4 sulfur cluster binding"/>
    <property type="evidence" value="ECO:0007669"/>
    <property type="project" value="UniProtKB-KW"/>
</dbReference>
<dbReference type="SMART" id="SM00729">
    <property type="entry name" value="Elp3"/>
    <property type="match status" value="1"/>
</dbReference>
<evidence type="ECO:0000259" key="7">
    <source>
        <dbReference type="PROSITE" id="PS51918"/>
    </source>
</evidence>
<dbReference type="InterPro" id="IPR006158">
    <property type="entry name" value="Cobalamin-bd"/>
</dbReference>
<dbReference type="PANTHER" id="PTHR43409:SF16">
    <property type="entry name" value="SLR0320 PROTEIN"/>
    <property type="match status" value="1"/>
</dbReference>
<dbReference type="InterPro" id="IPR058240">
    <property type="entry name" value="rSAM_sf"/>
</dbReference>
<dbReference type="STRING" id="1121316.SAMN02745207_00514"/>
<dbReference type="SFLD" id="SFLDG01082">
    <property type="entry name" value="B12-binding_domain_containing"/>
    <property type="match status" value="1"/>
</dbReference>
<dbReference type="SFLD" id="SFLDG01123">
    <property type="entry name" value="methyltransferase_(Class_B)"/>
    <property type="match status" value="1"/>
</dbReference>
<dbReference type="InterPro" id="IPR051198">
    <property type="entry name" value="BchE-like"/>
</dbReference>
<evidence type="ECO:0000256" key="3">
    <source>
        <dbReference type="ARBA" id="ARBA00022723"/>
    </source>
</evidence>
<dbReference type="EMBL" id="FQXM01000003">
    <property type="protein sequence ID" value="SHH25275.1"/>
    <property type="molecule type" value="Genomic_DNA"/>
</dbReference>
<keyword evidence="4" id="KW-0408">Iron</keyword>
<keyword evidence="2" id="KW-0949">S-adenosyl-L-methionine</keyword>
<dbReference type="OrthoDB" id="9801424at2"/>
<feature type="domain" description="Radical SAM core" evidence="7">
    <location>
        <begin position="183"/>
        <end position="405"/>
    </location>
</feature>
<dbReference type="Pfam" id="PF04055">
    <property type="entry name" value="Radical_SAM"/>
    <property type="match status" value="1"/>
</dbReference>
<dbReference type="SUPFAM" id="SSF102114">
    <property type="entry name" value="Radical SAM enzymes"/>
    <property type="match status" value="1"/>
</dbReference>
<keyword evidence="5" id="KW-0411">Iron-sulfur</keyword>
<dbReference type="SFLD" id="SFLDS00029">
    <property type="entry name" value="Radical_SAM"/>
    <property type="match status" value="1"/>
</dbReference>
<dbReference type="InterPro" id="IPR006638">
    <property type="entry name" value="Elp3/MiaA/NifB-like_rSAM"/>
</dbReference>
<feature type="domain" description="B12-binding" evidence="6">
    <location>
        <begin position="4"/>
        <end position="136"/>
    </location>
</feature>
<evidence type="ECO:0000256" key="1">
    <source>
        <dbReference type="ARBA" id="ARBA00001966"/>
    </source>
</evidence>
<proteinExistence type="predicted"/>
<dbReference type="GO" id="GO:0003824">
    <property type="term" value="F:catalytic activity"/>
    <property type="evidence" value="ECO:0007669"/>
    <property type="project" value="InterPro"/>
</dbReference>
<keyword evidence="3" id="KW-0479">Metal-binding</keyword>
<dbReference type="Pfam" id="PF02310">
    <property type="entry name" value="B12-binding"/>
    <property type="match status" value="1"/>
</dbReference>
<name>A0A1M5RG37_9CLOT</name>
<dbReference type="CDD" id="cd01335">
    <property type="entry name" value="Radical_SAM"/>
    <property type="match status" value="1"/>
</dbReference>
<organism evidence="8 9">
    <name type="scientific">Clostridium grantii DSM 8605</name>
    <dbReference type="NCBI Taxonomy" id="1121316"/>
    <lineage>
        <taxon>Bacteria</taxon>
        <taxon>Bacillati</taxon>
        <taxon>Bacillota</taxon>
        <taxon>Clostridia</taxon>
        <taxon>Eubacteriales</taxon>
        <taxon>Clostridiaceae</taxon>
        <taxon>Clostridium</taxon>
    </lineage>
</organism>
<dbReference type="Gene3D" id="3.40.50.280">
    <property type="entry name" value="Cobalamin-binding domain"/>
    <property type="match status" value="1"/>
</dbReference>
<keyword evidence="9" id="KW-1185">Reference proteome</keyword>
<comment type="cofactor">
    <cofactor evidence="1">
        <name>[4Fe-4S] cluster</name>
        <dbReference type="ChEBI" id="CHEBI:49883"/>
    </cofactor>
</comment>
<evidence type="ECO:0000259" key="6">
    <source>
        <dbReference type="PROSITE" id="PS51332"/>
    </source>
</evidence>
<dbReference type="Gene3D" id="3.80.30.20">
    <property type="entry name" value="tm_1862 like domain"/>
    <property type="match status" value="1"/>
</dbReference>
<dbReference type="InterPro" id="IPR034466">
    <property type="entry name" value="Methyltransferase_Class_B"/>
</dbReference>
<dbReference type="Proteomes" id="UP000184447">
    <property type="component" value="Unassembled WGS sequence"/>
</dbReference>
<dbReference type="AlphaFoldDB" id="A0A1M5RG37"/>
<dbReference type="PROSITE" id="PS51918">
    <property type="entry name" value="RADICAL_SAM"/>
    <property type="match status" value="1"/>
</dbReference>
<dbReference type="InterPro" id="IPR023404">
    <property type="entry name" value="rSAM_horseshoe"/>
</dbReference>
<reference evidence="8 9" key="1">
    <citation type="submission" date="2016-11" db="EMBL/GenBank/DDBJ databases">
        <authorList>
            <person name="Jaros S."/>
            <person name="Januszkiewicz K."/>
            <person name="Wedrychowicz H."/>
        </authorList>
    </citation>
    <scope>NUCLEOTIDE SEQUENCE [LARGE SCALE GENOMIC DNA]</scope>
    <source>
        <strain evidence="8 9">DSM 8605</strain>
    </source>
</reference>
<dbReference type="Pfam" id="PF13311">
    <property type="entry name" value="DUF4080"/>
    <property type="match status" value="1"/>
</dbReference>
<accession>A0A1M5RG37</accession>
<evidence type="ECO:0000256" key="4">
    <source>
        <dbReference type="ARBA" id="ARBA00023004"/>
    </source>
</evidence>
<evidence type="ECO:0000256" key="2">
    <source>
        <dbReference type="ARBA" id="ARBA00022691"/>
    </source>
</evidence>
<dbReference type="PROSITE" id="PS51332">
    <property type="entry name" value="B12_BINDING"/>
    <property type="match status" value="1"/>
</dbReference>
<dbReference type="InterPro" id="IPR007197">
    <property type="entry name" value="rSAM"/>
</dbReference>
<dbReference type="InterPro" id="IPR025288">
    <property type="entry name" value="DUF4080"/>
</dbReference>
<protein>
    <submittedName>
        <fullName evidence="8">Anaerobic magnesium-protoporphyrin IX monomethyl ester cyclase</fullName>
    </submittedName>
</protein>
<dbReference type="RefSeq" id="WP_073336683.1">
    <property type="nucleotide sequence ID" value="NZ_FQXM01000003.1"/>
</dbReference>